<organism evidence="1 2">
    <name type="scientific">Paramecium pentaurelia</name>
    <dbReference type="NCBI Taxonomy" id="43138"/>
    <lineage>
        <taxon>Eukaryota</taxon>
        <taxon>Sar</taxon>
        <taxon>Alveolata</taxon>
        <taxon>Ciliophora</taxon>
        <taxon>Intramacronucleata</taxon>
        <taxon>Oligohymenophorea</taxon>
        <taxon>Peniculida</taxon>
        <taxon>Parameciidae</taxon>
        <taxon>Paramecium</taxon>
    </lineage>
</organism>
<dbReference type="EMBL" id="CAJJDO010000200">
    <property type="protein sequence ID" value="CAD8214211.1"/>
    <property type="molecule type" value="Genomic_DNA"/>
</dbReference>
<name>A0A8S1YLL4_9CILI</name>
<accession>A0A8S1YLL4</accession>
<evidence type="ECO:0000313" key="1">
    <source>
        <dbReference type="EMBL" id="CAD8214211.1"/>
    </source>
</evidence>
<proteinExistence type="predicted"/>
<dbReference type="Proteomes" id="UP000689195">
    <property type="component" value="Unassembled WGS sequence"/>
</dbReference>
<evidence type="ECO:0000313" key="2">
    <source>
        <dbReference type="Proteomes" id="UP000689195"/>
    </source>
</evidence>
<protein>
    <submittedName>
        <fullName evidence="1">Uncharacterized protein</fullName>
    </submittedName>
</protein>
<reference evidence="1" key="1">
    <citation type="submission" date="2021-01" db="EMBL/GenBank/DDBJ databases">
        <authorList>
            <consortium name="Genoscope - CEA"/>
            <person name="William W."/>
        </authorList>
    </citation>
    <scope>NUCLEOTIDE SEQUENCE</scope>
</reference>
<keyword evidence="2" id="KW-1185">Reference proteome</keyword>
<gene>
    <name evidence="1" type="ORF">PPENT_87.1.T2000004</name>
</gene>
<comment type="caution">
    <text evidence="1">The sequence shown here is derived from an EMBL/GenBank/DDBJ whole genome shotgun (WGS) entry which is preliminary data.</text>
</comment>
<sequence length="175" mass="20166">MLLKQQYEILAQKSQQLLFSTFSKKQDTFWGLPFVNAILMDTLFLLKLSRELFNGSARAQGDLSLIKKVFIQGMELFIFEIHDDFLKTHNQLLNTTVQAAISLIIHIVQVIKFLEASKFYSSCRGSPNYNNSKYCFNDLATNGQCYDNCKVSMRSSCFYGTITRNSFLKCRRVLP</sequence>
<dbReference type="AlphaFoldDB" id="A0A8S1YLL4"/>